<name>A0A2U9SZS6_9GAMM</name>
<accession>A0A2U9SZS6</accession>
<dbReference type="RefSeq" id="WP_111265026.1">
    <property type="nucleotide sequence ID" value="NZ_CP029843.1"/>
</dbReference>
<evidence type="ECO:0000313" key="4">
    <source>
        <dbReference type="Proteomes" id="UP000249447"/>
    </source>
</evidence>
<dbReference type="SUPFAM" id="SSF53335">
    <property type="entry name" value="S-adenosyl-L-methionine-dependent methyltransferases"/>
    <property type="match status" value="1"/>
</dbReference>
<organism evidence="3 4">
    <name type="scientific">Marilutibacter maris</name>
    <dbReference type="NCBI Taxonomy" id="1605891"/>
    <lineage>
        <taxon>Bacteria</taxon>
        <taxon>Pseudomonadati</taxon>
        <taxon>Pseudomonadota</taxon>
        <taxon>Gammaproteobacteria</taxon>
        <taxon>Lysobacterales</taxon>
        <taxon>Lysobacteraceae</taxon>
        <taxon>Marilutibacter</taxon>
    </lineage>
</organism>
<gene>
    <name evidence="3" type="ORF">C9I47_0110</name>
</gene>
<dbReference type="AlphaFoldDB" id="A0A2U9SZS6"/>
<keyword evidence="2" id="KW-0732">Signal</keyword>
<feature type="region of interest" description="Disordered" evidence="1">
    <location>
        <begin position="25"/>
        <end position="45"/>
    </location>
</feature>
<dbReference type="Proteomes" id="UP000249447">
    <property type="component" value="Chromosome"/>
</dbReference>
<sequence length="297" mass="31253">MTRTLLATLVPILLLGACAAPEAPPAADAPAATEAAADGTTPTAEAAPADALATAIAGDWRDPANTARDDFRHPAQTLAFFGIAPDQTVIEITPGGGWYAQILAPYLRDNGQYVAAVWDDAIEGQPDYRYRLNKELRAMFAGNAAAYGTPEVRVFDPKAPAFGAAGSADAVLTFRNAHNWVAAGDGAAYFEAFFDVLKPGGTLGVVDHRAKPGTDAETMKKSGYLTEDVVIELATAAGFNLAEKSEVNANPADTADHPNGVWTLPPSNRHDEADDAKYQAIGESDRMTLRFVKPAAP</sequence>
<reference evidence="3 4" key="1">
    <citation type="submission" date="2018-05" db="EMBL/GenBank/DDBJ databases">
        <title>The complete genome of Lysobacter maris HZ9B, a marine bacterium antagonistic against terrestrial plant pathogens.</title>
        <authorList>
            <person name="Zhang X.-Q."/>
        </authorList>
    </citation>
    <scope>NUCLEOTIDE SEQUENCE [LARGE SCALE GENOMIC DNA]</scope>
    <source>
        <strain evidence="3 4">HZ9B</strain>
    </source>
</reference>
<dbReference type="InterPro" id="IPR016980">
    <property type="entry name" value="S-AdoMet-dep_MeTrfase_Alr7345"/>
</dbReference>
<dbReference type="PROSITE" id="PS51257">
    <property type="entry name" value="PROKAR_LIPOPROTEIN"/>
    <property type="match status" value="1"/>
</dbReference>
<keyword evidence="4" id="KW-1185">Reference proteome</keyword>
<evidence type="ECO:0000256" key="2">
    <source>
        <dbReference type="SAM" id="SignalP"/>
    </source>
</evidence>
<proteinExistence type="predicted"/>
<dbReference type="InterPro" id="IPR029063">
    <property type="entry name" value="SAM-dependent_MTases_sf"/>
</dbReference>
<dbReference type="KEGG" id="lmb:C9I47_0110"/>
<feature type="chain" id="PRO_5016122861" description="Methyltransferase" evidence="2">
    <location>
        <begin position="20"/>
        <end position="297"/>
    </location>
</feature>
<dbReference type="Gene3D" id="3.40.50.150">
    <property type="entry name" value="Vaccinia Virus protein VP39"/>
    <property type="match status" value="1"/>
</dbReference>
<dbReference type="EMBL" id="CP029843">
    <property type="protein sequence ID" value="AWV05836.1"/>
    <property type="molecule type" value="Genomic_DNA"/>
</dbReference>
<dbReference type="OrthoDB" id="9801692at2"/>
<feature type="signal peptide" evidence="2">
    <location>
        <begin position="1"/>
        <end position="19"/>
    </location>
</feature>
<evidence type="ECO:0000256" key="1">
    <source>
        <dbReference type="SAM" id="MobiDB-lite"/>
    </source>
</evidence>
<protein>
    <recommendedName>
        <fullName evidence="5">Methyltransferase</fullName>
    </recommendedName>
</protein>
<evidence type="ECO:0008006" key="5">
    <source>
        <dbReference type="Google" id="ProtNLM"/>
    </source>
</evidence>
<evidence type="ECO:0000313" key="3">
    <source>
        <dbReference type="EMBL" id="AWV05836.1"/>
    </source>
</evidence>
<dbReference type="PIRSF" id="PIRSF031679">
    <property type="entry name" value="Mtase_Alr7345_prd"/>
    <property type="match status" value="1"/>
</dbReference>